<dbReference type="SUPFAM" id="SSF52788">
    <property type="entry name" value="Phosphotyrosine protein phosphatases I"/>
    <property type="match status" value="1"/>
</dbReference>
<keyword evidence="3" id="KW-0378">Hydrolase</keyword>
<proteinExistence type="inferred from homology"/>
<dbReference type="PANTHER" id="PTHR11717">
    <property type="entry name" value="LOW MOLECULAR WEIGHT PROTEIN TYROSINE PHOSPHATASE"/>
    <property type="match status" value="1"/>
</dbReference>
<name>A0A0K2RY63_9MICC</name>
<dbReference type="InterPro" id="IPR050438">
    <property type="entry name" value="LMW_PTPase"/>
</dbReference>
<dbReference type="AlphaFoldDB" id="A0A0K2RY63"/>
<dbReference type="Gene3D" id="3.40.50.2300">
    <property type="match status" value="1"/>
</dbReference>
<gene>
    <name evidence="7" type="ORF">RM6536_0478</name>
</gene>
<evidence type="ECO:0000256" key="1">
    <source>
        <dbReference type="ARBA" id="ARBA00011063"/>
    </source>
</evidence>
<dbReference type="Proteomes" id="UP000066203">
    <property type="component" value="Chromosome"/>
</dbReference>
<organism evidence="7">
    <name type="scientific">Rothia mucilaginosa</name>
    <dbReference type="NCBI Taxonomy" id="43675"/>
    <lineage>
        <taxon>Bacteria</taxon>
        <taxon>Bacillati</taxon>
        <taxon>Actinomycetota</taxon>
        <taxon>Actinomycetes</taxon>
        <taxon>Micrococcales</taxon>
        <taxon>Micrococcaceae</taxon>
        <taxon>Rothia</taxon>
    </lineage>
</organism>
<feature type="active site" description="Proton donor" evidence="5">
    <location>
        <position position="129"/>
    </location>
</feature>
<evidence type="ECO:0000259" key="6">
    <source>
        <dbReference type="SMART" id="SM00226"/>
    </source>
</evidence>
<feature type="domain" description="Phosphotyrosine protein phosphatase I" evidence="6">
    <location>
        <begin position="2"/>
        <end position="155"/>
    </location>
</feature>
<dbReference type="SMART" id="SM00226">
    <property type="entry name" value="LMWPc"/>
    <property type="match status" value="1"/>
</dbReference>
<evidence type="ECO:0000256" key="5">
    <source>
        <dbReference type="PIRSR" id="PIRSR617867-1"/>
    </source>
</evidence>
<evidence type="ECO:0000256" key="4">
    <source>
        <dbReference type="ARBA" id="ARBA00022912"/>
    </source>
</evidence>
<evidence type="ECO:0000313" key="8">
    <source>
        <dbReference type="Proteomes" id="UP000066203"/>
    </source>
</evidence>
<dbReference type="InterPro" id="IPR023485">
    <property type="entry name" value="Ptyr_pPase"/>
</dbReference>
<feature type="active site" description="Nucleophile" evidence="5">
    <location>
        <position position="8"/>
    </location>
</feature>
<sequence>MYRIMTVCTGNICRSPVGEYLIRQHAQEAGVPVTVTSSGISNEEEGNRIDPRAAAQLATRGIDPSAHRASVFTVEDFDRNDLILAMDAPHYLRLKALARNDEDKAKIRMMRSFDPKVTTTHLDQLGIYDPWYGSERDFVYTTGLIDAAARGLINHLKQEGDAQ</sequence>
<evidence type="ECO:0000256" key="3">
    <source>
        <dbReference type="ARBA" id="ARBA00022801"/>
    </source>
</evidence>
<dbReference type="PRINTS" id="PR00719">
    <property type="entry name" value="LMWPTPASE"/>
</dbReference>
<evidence type="ECO:0000313" key="7">
    <source>
        <dbReference type="EMBL" id="BAS19725.1"/>
    </source>
</evidence>
<dbReference type="InterPro" id="IPR017867">
    <property type="entry name" value="Tyr_phospatase_low_mol_wt"/>
</dbReference>
<dbReference type="InterPro" id="IPR036196">
    <property type="entry name" value="Ptyr_pPase_sf"/>
</dbReference>
<dbReference type="PANTHER" id="PTHR11717:SF7">
    <property type="entry name" value="LOW MOLECULAR WEIGHT PHOSPHOTYROSINE PROTEIN PHOSPHATASE"/>
    <property type="match status" value="1"/>
</dbReference>
<feature type="active site" evidence="5">
    <location>
        <position position="14"/>
    </location>
</feature>
<dbReference type="PATRIC" id="fig|43675.28.peg.484"/>
<comment type="similarity">
    <text evidence="1">Belongs to the low molecular weight phosphotyrosine protein phosphatase family.</text>
</comment>
<dbReference type="GO" id="GO:0004725">
    <property type="term" value="F:protein tyrosine phosphatase activity"/>
    <property type="evidence" value="ECO:0007669"/>
    <property type="project" value="UniProtKB-EC"/>
</dbReference>
<dbReference type="EC" id="3.1.3.48" evidence="2"/>
<dbReference type="Pfam" id="PF01451">
    <property type="entry name" value="LMWPc"/>
    <property type="match status" value="1"/>
</dbReference>
<protein>
    <recommendedName>
        <fullName evidence="2">protein-tyrosine-phosphatase</fullName>
        <ecNumber evidence="2">3.1.3.48</ecNumber>
    </recommendedName>
</protein>
<accession>A0A0K2RY63</accession>
<dbReference type="CDD" id="cd16343">
    <property type="entry name" value="LMWPTP"/>
    <property type="match status" value="1"/>
</dbReference>
<evidence type="ECO:0000256" key="2">
    <source>
        <dbReference type="ARBA" id="ARBA00013064"/>
    </source>
</evidence>
<reference evidence="8" key="1">
    <citation type="submission" date="2015-08" db="EMBL/GenBank/DDBJ databases">
        <title>Complete genome sequence of Rothia mucilaginosa strain NUM-Rm6536.</title>
        <authorList>
            <person name="Nambu T."/>
        </authorList>
    </citation>
    <scope>NUCLEOTIDE SEQUENCE [LARGE SCALE GENOMIC DNA]</scope>
    <source>
        <strain evidence="8">NUM-Rm6536</strain>
    </source>
</reference>
<keyword evidence="4" id="KW-0904">Protein phosphatase</keyword>
<dbReference type="EMBL" id="AP014938">
    <property type="protein sequence ID" value="BAS19725.1"/>
    <property type="molecule type" value="Genomic_DNA"/>
</dbReference>